<dbReference type="InterPro" id="IPR011990">
    <property type="entry name" value="TPR-like_helical_dom_sf"/>
</dbReference>
<reference evidence="1" key="1">
    <citation type="submission" date="2021-01" db="EMBL/GenBank/DDBJ databases">
        <authorList>
            <person name="Corre E."/>
            <person name="Pelletier E."/>
            <person name="Niang G."/>
            <person name="Scheremetjew M."/>
            <person name="Finn R."/>
            <person name="Kale V."/>
            <person name="Holt S."/>
            <person name="Cochrane G."/>
            <person name="Meng A."/>
            <person name="Brown T."/>
            <person name="Cohen L."/>
        </authorList>
    </citation>
    <scope>NUCLEOTIDE SEQUENCE</scope>
    <source>
        <strain evidence="1">CCMP2078</strain>
    </source>
</reference>
<dbReference type="InterPro" id="IPR010323">
    <property type="entry name" value="DUF924"/>
</dbReference>
<dbReference type="Gene3D" id="1.20.58.320">
    <property type="entry name" value="TPR-like"/>
    <property type="match status" value="1"/>
</dbReference>
<dbReference type="Gene3D" id="1.25.40.10">
    <property type="entry name" value="Tetratricopeptide repeat domain"/>
    <property type="match status" value="1"/>
</dbReference>
<name>A0A7R9UCH7_9STRA</name>
<gene>
    <name evidence="1" type="ORF">PPYR1160_LOCUS9949</name>
</gene>
<sequence length="247" mass="27953">MIRSIGSLCLTVKCLAASRSRIPLRMASTVSVGTTLGKADVLRFWFGDEYFEDREALSRPGYMESQNDRWWMGGPEMDAQCESFADLVRAAGAGKLVGEEWEEPNGKVARVLLCDQIARGAFRGTTEAFAYDEVACGLSMQAIENGEDMPGILTFAERWFLYVALMHSENAETHELCLARFHSYLEHYPELEADVRFGIGFEEAHYDVIKRFGRYPHRNKALGRENTPEETEFLAQDDLPAWMRSQG</sequence>
<evidence type="ECO:0008006" key="2">
    <source>
        <dbReference type="Google" id="ProtNLM"/>
    </source>
</evidence>
<proteinExistence type="predicted"/>
<dbReference type="SUPFAM" id="SSF48452">
    <property type="entry name" value="TPR-like"/>
    <property type="match status" value="1"/>
</dbReference>
<dbReference type="EMBL" id="HBEA01013086">
    <property type="protein sequence ID" value="CAD8260447.1"/>
    <property type="molecule type" value="Transcribed_RNA"/>
</dbReference>
<dbReference type="AlphaFoldDB" id="A0A7R9UCH7"/>
<organism evidence="1">
    <name type="scientific">Pinguiococcus pyrenoidosus</name>
    <dbReference type="NCBI Taxonomy" id="172671"/>
    <lineage>
        <taxon>Eukaryota</taxon>
        <taxon>Sar</taxon>
        <taxon>Stramenopiles</taxon>
        <taxon>Ochrophyta</taxon>
        <taxon>Pinguiophyceae</taxon>
        <taxon>Pinguiochrysidales</taxon>
        <taxon>Pinguiochrysidaceae</taxon>
        <taxon>Pinguiococcus</taxon>
    </lineage>
</organism>
<evidence type="ECO:0000313" key="1">
    <source>
        <dbReference type="EMBL" id="CAD8260447.1"/>
    </source>
</evidence>
<protein>
    <recommendedName>
        <fullName evidence="2">DUF924 domain-containing protein</fullName>
    </recommendedName>
</protein>
<accession>A0A7R9UCH7</accession>
<dbReference type="Pfam" id="PF06041">
    <property type="entry name" value="DUF924"/>
    <property type="match status" value="1"/>
</dbReference>